<feature type="site" description="Important for substrate specificity" evidence="4">
    <location>
        <position position="79"/>
    </location>
</feature>
<comment type="caution">
    <text evidence="5">The sequence shown here is derived from an EMBL/GenBank/DDBJ whole genome shotgun (WGS) entry which is preliminary data.</text>
</comment>
<comment type="cofactor">
    <cofactor evidence="1 4">
        <name>a divalent metal cation</name>
        <dbReference type="ChEBI" id="CHEBI:60240"/>
    </cofactor>
</comment>
<feature type="active site" description="Proton acceptor" evidence="4">
    <location>
        <position position="78"/>
    </location>
</feature>
<dbReference type="OrthoDB" id="9807767at2"/>
<evidence type="ECO:0000313" key="5">
    <source>
        <dbReference type="EMBL" id="PQJ95687.1"/>
    </source>
</evidence>
<dbReference type="EC" id="3.6.1.9" evidence="4"/>
<accession>A0A2S7XPL7</accession>
<dbReference type="NCBIfam" id="TIGR00172">
    <property type="entry name" value="maf"/>
    <property type="match status" value="1"/>
</dbReference>
<comment type="subcellular location">
    <subcellularLocation>
        <location evidence="4">Cytoplasm</location>
    </subcellularLocation>
</comment>
<proteinExistence type="inferred from homology"/>
<protein>
    <recommendedName>
        <fullName evidence="4">dTTP/UTP pyrophosphatase</fullName>
        <shortName evidence="4">dTTPase/UTPase</shortName>
        <ecNumber evidence="4">3.6.1.9</ecNumber>
    </recommendedName>
    <alternativeName>
        <fullName evidence="4">Nucleoside triphosphate pyrophosphatase</fullName>
    </alternativeName>
    <alternativeName>
        <fullName evidence="4">Nucleotide pyrophosphatase</fullName>
        <shortName evidence="4">Nucleotide PPase</shortName>
    </alternativeName>
</protein>
<dbReference type="Proteomes" id="UP000239936">
    <property type="component" value="Unassembled WGS sequence"/>
</dbReference>
<dbReference type="GO" id="GO:0036221">
    <property type="term" value="F:UTP diphosphatase activity"/>
    <property type="evidence" value="ECO:0007669"/>
    <property type="project" value="RHEA"/>
</dbReference>
<feature type="site" description="Important for substrate specificity" evidence="4">
    <location>
        <position position="16"/>
    </location>
</feature>
<dbReference type="SUPFAM" id="SSF52972">
    <property type="entry name" value="ITPase-like"/>
    <property type="match status" value="1"/>
</dbReference>
<dbReference type="PANTHER" id="PTHR43213">
    <property type="entry name" value="BIFUNCTIONAL DTTP/UTP PYROPHOSPHATASE/METHYLTRANSFERASE PROTEIN-RELATED"/>
    <property type="match status" value="1"/>
</dbReference>
<dbReference type="PIRSF" id="PIRSF006305">
    <property type="entry name" value="Maf"/>
    <property type="match status" value="1"/>
</dbReference>
<dbReference type="EMBL" id="PPGH01000037">
    <property type="protein sequence ID" value="PQJ95687.1"/>
    <property type="molecule type" value="Genomic_DNA"/>
</dbReference>
<dbReference type="GO" id="GO:0005737">
    <property type="term" value="C:cytoplasm"/>
    <property type="evidence" value="ECO:0007669"/>
    <property type="project" value="UniProtKB-SubCell"/>
</dbReference>
<dbReference type="GO" id="GO:0036218">
    <property type="term" value="F:dTTP diphosphatase activity"/>
    <property type="evidence" value="ECO:0007669"/>
    <property type="project" value="RHEA"/>
</dbReference>
<gene>
    <name evidence="5" type="ORF">CXB77_16620</name>
</gene>
<dbReference type="InterPro" id="IPR003697">
    <property type="entry name" value="Maf-like"/>
</dbReference>
<comment type="function">
    <text evidence="4">Nucleoside triphosphate pyrophosphatase that hydrolyzes dTTP and UTP. May have a dual role in cell division arrest and in preventing the incorporation of modified nucleotides into cellular nucleic acids.</text>
</comment>
<sequence length="206" mass="22337">MVAKFPQLYLASSSPRRAELLTQIGVQFAVIDADCDETPLPAEAPRDYVQRMARLKANTGSAEMVAQQLPLRPILAADTAVICNARILGKPRDVHDAATMLRLLSGRRHQVLTAVALLIPTPKPQEWLALSKSDVTFRTLSEAEITWYCRTGEPLDKAGSYGIQGYGALFVTALNGSYSGVMGLPICETGRLLKQAGIALMLPTEN</sequence>
<feature type="site" description="Important for substrate specificity" evidence="4">
    <location>
        <position position="164"/>
    </location>
</feature>
<organism evidence="5 6">
    <name type="scientific">Chromatium okenii</name>
    <dbReference type="NCBI Taxonomy" id="61644"/>
    <lineage>
        <taxon>Bacteria</taxon>
        <taxon>Pseudomonadati</taxon>
        <taxon>Pseudomonadota</taxon>
        <taxon>Gammaproteobacteria</taxon>
        <taxon>Chromatiales</taxon>
        <taxon>Chromatiaceae</taxon>
        <taxon>Chromatium</taxon>
    </lineage>
</organism>
<keyword evidence="4" id="KW-0963">Cytoplasm</keyword>
<evidence type="ECO:0000256" key="1">
    <source>
        <dbReference type="ARBA" id="ARBA00001968"/>
    </source>
</evidence>
<dbReference type="CDD" id="cd00555">
    <property type="entry name" value="Maf"/>
    <property type="match status" value="1"/>
</dbReference>
<comment type="catalytic activity">
    <reaction evidence="4">
        <text>UTP + H2O = UMP + diphosphate + H(+)</text>
        <dbReference type="Rhea" id="RHEA:29395"/>
        <dbReference type="ChEBI" id="CHEBI:15377"/>
        <dbReference type="ChEBI" id="CHEBI:15378"/>
        <dbReference type="ChEBI" id="CHEBI:33019"/>
        <dbReference type="ChEBI" id="CHEBI:46398"/>
        <dbReference type="ChEBI" id="CHEBI:57865"/>
        <dbReference type="EC" id="3.6.1.9"/>
    </reaction>
</comment>
<keyword evidence="2 4" id="KW-0378">Hydrolase</keyword>
<dbReference type="Gene3D" id="3.90.950.10">
    <property type="match status" value="1"/>
</dbReference>
<dbReference type="PANTHER" id="PTHR43213:SF5">
    <property type="entry name" value="BIFUNCTIONAL DTTP_UTP PYROPHOSPHATASE_METHYLTRANSFERASE PROTEIN-RELATED"/>
    <property type="match status" value="1"/>
</dbReference>
<dbReference type="HAMAP" id="MF_00528">
    <property type="entry name" value="Maf"/>
    <property type="match status" value="1"/>
</dbReference>
<evidence type="ECO:0000256" key="4">
    <source>
        <dbReference type="HAMAP-Rule" id="MF_00528"/>
    </source>
</evidence>
<reference evidence="5 6" key="1">
    <citation type="submission" date="2018-01" db="EMBL/GenBank/DDBJ databases">
        <title>The complete genome sequence of Chromatium okenii LaCa, a purple sulfur bacterium with a turbulent life.</title>
        <authorList>
            <person name="Luedin S.M."/>
            <person name="Liechti N."/>
            <person name="Storelli N."/>
            <person name="Danza F."/>
            <person name="Wittwer M."/>
            <person name="Pothier J.F."/>
            <person name="Tonolla M.A."/>
        </authorList>
    </citation>
    <scope>NUCLEOTIDE SEQUENCE [LARGE SCALE GENOMIC DNA]</scope>
    <source>
        <strain evidence="5 6">LaCa</strain>
    </source>
</reference>
<comment type="similarity">
    <text evidence="4">Belongs to the Maf family. YhdE subfamily.</text>
</comment>
<dbReference type="InterPro" id="IPR029001">
    <property type="entry name" value="ITPase-like_fam"/>
</dbReference>
<evidence type="ECO:0000256" key="3">
    <source>
        <dbReference type="ARBA" id="ARBA00023080"/>
    </source>
</evidence>
<evidence type="ECO:0000256" key="2">
    <source>
        <dbReference type="ARBA" id="ARBA00022801"/>
    </source>
</evidence>
<keyword evidence="6" id="KW-1185">Reference proteome</keyword>
<dbReference type="GO" id="GO:0009117">
    <property type="term" value="P:nucleotide metabolic process"/>
    <property type="evidence" value="ECO:0007669"/>
    <property type="project" value="UniProtKB-KW"/>
</dbReference>
<name>A0A2S7XPL7_9GAMM</name>
<dbReference type="AlphaFoldDB" id="A0A2S7XPL7"/>
<comment type="caution">
    <text evidence="4">Lacks conserved residue(s) required for the propagation of feature annotation.</text>
</comment>
<comment type="catalytic activity">
    <reaction evidence="4">
        <text>dTTP + H2O = dTMP + diphosphate + H(+)</text>
        <dbReference type="Rhea" id="RHEA:28534"/>
        <dbReference type="ChEBI" id="CHEBI:15377"/>
        <dbReference type="ChEBI" id="CHEBI:15378"/>
        <dbReference type="ChEBI" id="CHEBI:33019"/>
        <dbReference type="ChEBI" id="CHEBI:37568"/>
        <dbReference type="ChEBI" id="CHEBI:63528"/>
        <dbReference type="EC" id="3.6.1.9"/>
    </reaction>
</comment>
<evidence type="ECO:0000313" key="6">
    <source>
        <dbReference type="Proteomes" id="UP000239936"/>
    </source>
</evidence>
<keyword evidence="3 4" id="KW-0546">Nucleotide metabolism</keyword>
<dbReference type="Pfam" id="PF02545">
    <property type="entry name" value="Maf"/>
    <property type="match status" value="1"/>
</dbReference>